<reference evidence="6" key="1">
    <citation type="submission" date="2017-02" db="UniProtKB">
        <authorList>
            <consortium name="WormBaseParasite"/>
        </authorList>
    </citation>
    <scope>IDENTIFICATION</scope>
</reference>
<protein>
    <submittedName>
        <fullName evidence="6">Peptidase_M24 domain-containing protein</fullName>
    </submittedName>
</protein>
<feature type="compositionally biased region" description="Low complexity" evidence="2">
    <location>
        <begin position="386"/>
        <end position="402"/>
    </location>
</feature>
<dbReference type="Pfam" id="PF00557">
    <property type="entry name" value="Peptidase_M24"/>
    <property type="match status" value="1"/>
</dbReference>
<dbReference type="CDD" id="cd01089">
    <property type="entry name" value="PA2G4-like"/>
    <property type="match status" value="1"/>
</dbReference>
<accession>A0A0N4W6J7</accession>
<dbReference type="AlphaFoldDB" id="A0A0N4W6J7"/>
<reference evidence="4 5" key="2">
    <citation type="submission" date="2018-11" db="EMBL/GenBank/DDBJ databases">
        <authorList>
            <consortium name="Pathogen Informatics"/>
        </authorList>
    </citation>
    <scope>NUCLEOTIDE SEQUENCE [LARGE SCALE GENOMIC DNA]</scope>
    <source>
        <strain evidence="4 5">MHpl1</strain>
    </source>
</reference>
<feature type="region of interest" description="Disordered" evidence="2">
    <location>
        <begin position="1"/>
        <end position="24"/>
    </location>
</feature>
<dbReference type="Proteomes" id="UP000268014">
    <property type="component" value="Unassembled WGS sequence"/>
</dbReference>
<sequence>MARKDSESSSSSPESRDREDETLSSDAVVNKYQMAAQMVNEILKRLISEVKEGVEVGSLCTLGDKLILEKTSKVFVKEKDVAKGIAMPTCISVDHCICHFSPLRSDPPLLLKNGQMVKIDLGVHIDGYIATAANTVVVGASPTNKVTGKHADLLKATYEAMEVAIRMLQPGNKTMDITAAIDKVAADYGVMPIENMVSHQLQRDQIDGEKQIIQNPGEKQRMEMEKFTIEKHEAYAIDILFSTGKGKAKDMDTRTTVFKRNEDIQYSLRLKAARALMKECKDRFGVMPFTLRAFEDEVKAKMGVVEPEKHGLLRPYQVVYESAGEVVAQFKATVLIMSNGLLKIAGLPLDMNLIETDAKLKDPELIATLNSQLKKKKKKPTKKDAPAAVNAAAPVAEPVAAK</sequence>
<gene>
    <name evidence="4" type="ORF">HPLM_LOCUS5677</name>
</gene>
<proteinExistence type="inferred from homology"/>
<dbReference type="WBParaSite" id="HPLM_0000568501-mRNA-1">
    <property type="protein sequence ID" value="HPLM_0000568501-mRNA-1"/>
    <property type="gene ID" value="HPLM_0000568501"/>
</dbReference>
<dbReference type="InterPro" id="IPR036005">
    <property type="entry name" value="Creatinase/aminopeptidase-like"/>
</dbReference>
<dbReference type="InterPro" id="IPR004545">
    <property type="entry name" value="PA2G4"/>
</dbReference>
<dbReference type="STRING" id="6290.A0A0N4W6J7"/>
<dbReference type="EMBL" id="UZAF01016373">
    <property type="protein sequence ID" value="VDO26731.1"/>
    <property type="molecule type" value="Genomic_DNA"/>
</dbReference>
<dbReference type="InterPro" id="IPR036388">
    <property type="entry name" value="WH-like_DNA-bd_sf"/>
</dbReference>
<feature type="region of interest" description="Disordered" evidence="2">
    <location>
        <begin position="373"/>
        <end position="402"/>
    </location>
</feature>
<dbReference type="PANTHER" id="PTHR10804:SF11">
    <property type="entry name" value="PROLIFERATION-ASSOCIATED PROTEIN 2G4"/>
    <property type="match status" value="1"/>
</dbReference>
<dbReference type="InterPro" id="IPR000994">
    <property type="entry name" value="Pept_M24"/>
</dbReference>
<evidence type="ECO:0000313" key="6">
    <source>
        <dbReference type="WBParaSite" id="HPLM_0000568501-mRNA-1"/>
    </source>
</evidence>
<dbReference type="FunFam" id="3.90.230.10:FF:000013">
    <property type="entry name" value="DNA-binding protein, 42 kDa"/>
    <property type="match status" value="1"/>
</dbReference>
<comment type="similarity">
    <text evidence="1">Belongs to the peptidase M24 family.</text>
</comment>
<dbReference type="OrthoDB" id="5876363at2759"/>
<dbReference type="NCBIfam" id="TIGR00495">
    <property type="entry name" value="crvDNA_42K"/>
    <property type="match status" value="1"/>
</dbReference>
<evidence type="ECO:0000256" key="1">
    <source>
        <dbReference type="ARBA" id="ARBA00007319"/>
    </source>
</evidence>
<dbReference type="InterPro" id="IPR047113">
    <property type="entry name" value="PA2G4/ARX1"/>
</dbReference>
<evidence type="ECO:0000259" key="3">
    <source>
        <dbReference type="Pfam" id="PF00557"/>
    </source>
</evidence>
<name>A0A0N4W6J7_HAEPC</name>
<organism evidence="6">
    <name type="scientific">Haemonchus placei</name>
    <name type="common">Barber's pole worm</name>
    <dbReference type="NCBI Taxonomy" id="6290"/>
    <lineage>
        <taxon>Eukaryota</taxon>
        <taxon>Metazoa</taxon>
        <taxon>Ecdysozoa</taxon>
        <taxon>Nematoda</taxon>
        <taxon>Chromadorea</taxon>
        <taxon>Rhabditida</taxon>
        <taxon>Rhabditina</taxon>
        <taxon>Rhabditomorpha</taxon>
        <taxon>Strongyloidea</taxon>
        <taxon>Trichostrongylidae</taxon>
        <taxon>Haemonchus</taxon>
    </lineage>
</organism>
<dbReference type="InterPro" id="IPR036390">
    <property type="entry name" value="WH_DNA-bd_sf"/>
</dbReference>
<feature type="domain" description="Peptidase M24" evidence="3">
    <location>
        <begin position="31"/>
        <end position="223"/>
    </location>
</feature>
<dbReference type="SUPFAM" id="SSF55920">
    <property type="entry name" value="Creatinase/aminopeptidase"/>
    <property type="match status" value="1"/>
</dbReference>
<keyword evidence="5" id="KW-1185">Reference proteome</keyword>
<dbReference type="OMA" id="SRMFYSE"/>
<dbReference type="PANTHER" id="PTHR10804">
    <property type="entry name" value="PROTEASE FAMILY M24 METHIONYL AMINOPEPTIDASE, AMINOPEPTIDASE P"/>
    <property type="match status" value="1"/>
</dbReference>
<dbReference type="Gene3D" id="3.90.230.10">
    <property type="entry name" value="Creatinase/methionine aminopeptidase superfamily"/>
    <property type="match status" value="1"/>
</dbReference>
<dbReference type="Gene3D" id="1.10.10.10">
    <property type="entry name" value="Winged helix-like DNA-binding domain superfamily/Winged helix DNA-binding domain"/>
    <property type="match status" value="1"/>
</dbReference>
<evidence type="ECO:0000313" key="5">
    <source>
        <dbReference type="Proteomes" id="UP000268014"/>
    </source>
</evidence>
<dbReference type="SUPFAM" id="SSF46785">
    <property type="entry name" value="Winged helix' DNA-binding domain"/>
    <property type="match status" value="1"/>
</dbReference>
<evidence type="ECO:0000313" key="4">
    <source>
        <dbReference type="EMBL" id="VDO26731.1"/>
    </source>
</evidence>
<evidence type="ECO:0000256" key="2">
    <source>
        <dbReference type="SAM" id="MobiDB-lite"/>
    </source>
</evidence>
<dbReference type="FunFam" id="1.10.10.10:FF:000029">
    <property type="entry name" value="Proliferation-associated 2G4, a"/>
    <property type="match status" value="1"/>
</dbReference>